<comment type="subcellular location">
    <subcellularLocation>
        <location evidence="1">Cell membrane</location>
        <topology evidence="1">Multi-pass membrane protein</topology>
    </subcellularLocation>
</comment>
<dbReference type="Pfam" id="PF02687">
    <property type="entry name" value="FtsX"/>
    <property type="match status" value="1"/>
</dbReference>
<sequence>MLLARDTMGLSLDALRSHRLRTALTVLGLTMGVATLITVVTIVQGANVYVETKIANLGADVFQMARTPFAVTDYEIILKALRYKRIHMEDYDFVRSACPDCKVMGASGSVTTRANHLTEELTDVNMNGQTASMAEIEARTIEMGRYFTEIEDQRSVRVAVIGATLRDKFFPEQDPVGQKFRLGSEEFTVIGLYERGGSVLGQDSDNFVVVPLNTFLQLKGSRYSLTINVKVPNDPKGFERAQDQARLALRARRHIRPTQDEDFFIGTKDSYIQLWQQISGAFFAVFILVSSISALVGGIVIMNVMLVSVTERTKEIGIRRAMGATGRDILKQFLTESVLQCMVGGFCGITLGFLCAEALNRFTSFPASVQAGVAVLGMVLSSAIGLFFGIYPASRAARLDPVEALRAE</sequence>
<keyword evidence="5 7" id="KW-0472">Membrane</keyword>
<dbReference type="AlphaFoldDB" id="A0A7S7NMU5"/>
<dbReference type="InterPro" id="IPR025857">
    <property type="entry name" value="MacB_PCD"/>
</dbReference>
<accession>A0A7S7NMU5</accession>
<dbReference type="InterPro" id="IPR050250">
    <property type="entry name" value="Macrolide_Exporter_MacB"/>
</dbReference>
<keyword evidence="2" id="KW-1003">Cell membrane</keyword>
<feature type="transmembrane region" description="Helical" evidence="7">
    <location>
        <begin position="281"/>
        <end position="309"/>
    </location>
</feature>
<evidence type="ECO:0000256" key="3">
    <source>
        <dbReference type="ARBA" id="ARBA00022692"/>
    </source>
</evidence>
<dbReference type="PANTHER" id="PTHR30572:SF4">
    <property type="entry name" value="ABC TRANSPORTER PERMEASE YTRF"/>
    <property type="match status" value="1"/>
</dbReference>
<evidence type="ECO:0000256" key="6">
    <source>
        <dbReference type="ARBA" id="ARBA00038076"/>
    </source>
</evidence>
<name>A0A7S7NMU5_PALFE</name>
<comment type="similarity">
    <text evidence="6">Belongs to the ABC-4 integral membrane protein family.</text>
</comment>
<feature type="domain" description="MacB-like periplasmic core" evidence="9">
    <location>
        <begin position="22"/>
        <end position="243"/>
    </location>
</feature>
<evidence type="ECO:0000256" key="1">
    <source>
        <dbReference type="ARBA" id="ARBA00004651"/>
    </source>
</evidence>
<evidence type="ECO:0000313" key="10">
    <source>
        <dbReference type="EMBL" id="QOY86510.1"/>
    </source>
</evidence>
<evidence type="ECO:0000259" key="8">
    <source>
        <dbReference type="Pfam" id="PF02687"/>
    </source>
</evidence>
<dbReference type="GO" id="GO:0022857">
    <property type="term" value="F:transmembrane transporter activity"/>
    <property type="evidence" value="ECO:0007669"/>
    <property type="project" value="TreeGrafter"/>
</dbReference>
<dbReference type="KEGG" id="pfer:IRI77_27465"/>
<dbReference type="Proteomes" id="UP000593892">
    <property type="component" value="Chromosome"/>
</dbReference>
<dbReference type="GO" id="GO:0005886">
    <property type="term" value="C:plasma membrane"/>
    <property type="evidence" value="ECO:0007669"/>
    <property type="project" value="UniProtKB-SubCell"/>
</dbReference>
<evidence type="ECO:0000256" key="7">
    <source>
        <dbReference type="SAM" id="Phobius"/>
    </source>
</evidence>
<keyword evidence="11" id="KW-1185">Reference proteome</keyword>
<dbReference type="RefSeq" id="WP_194448179.1">
    <property type="nucleotide sequence ID" value="NZ_CP063849.1"/>
</dbReference>
<proteinExistence type="inferred from homology"/>
<dbReference type="PANTHER" id="PTHR30572">
    <property type="entry name" value="MEMBRANE COMPONENT OF TRANSPORTER-RELATED"/>
    <property type="match status" value="1"/>
</dbReference>
<organism evidence="10 11">
    <name type="scientific">Paludibaculum fermentans</name>
    <dbReference type="NCBI Taxonomy" id="1473598"/>
    <lineage>
        <taxon>Bacteria</taxon>
        <taxon>Pseudomonadati</taxon>
        <taxon>Acidobacteriota</taxon>
        <taxon>Terriglobia</taxon>
        <taxon>Bryobacterales</taxon>
        <taxon>Bryobacteraceae</taxon>
        <taxon>Paludibaculum</taxon>
    </lineage>
</organism>
<feature type="transmembrane region" description="Helical" evidence="7">
    <location>
        <begin position="20"/>
        <end position="43"/>
    </location>
</feature>
<gene>
    <name evidence="10" type="ORF">IRI77_27465</name>
</gene>
<feature type="transmembrane region" description="Helical" evidence="7">
    <location>
        <begin position="337"/>
        <end position="359"/>
    </location>
</feature>
<feature type="transmembrane region" description="Helical" evidence="7">
    <location>
        <begin position="371"/>
        <end position="391"/>
    </location>
</feature>
<keyword evidence="3 7" id="KW-0812">Transmembrane</keyword>
<evidence type="ECO:0000256" key="2">
    <source>
        <dbReference type="ARBA" id="ARBA00022475"/>
    </source>
</evidence>
<evidence type="ECO:0000259" key="9">
    <source>
        <dbReference type="Pfam" id="PF12704"/>
    </source>
</evidence>
<evidence type="ECO:0000313" key="11">
    <source>
        <dbReference type="Proteomes" id="UP000593892"/>
    </source>
</evidence>
<protein>
    <submittedName>
        <fullName evidence="10">ABC transporter permease</fullName>
    </submittedName>
</protein>
<dbReference type="Pfam" id="PF12704">
    <property type="entry name" value="MacB_PCD"/>
    <property type="match status" value="1"/>
</dbReference>
<reference evidence="10 11" key="1">
    <citation type="submission" date="2020-10" db="EMBL/GenBank/DDBJ databases">
        <title>Complete genome sequence of Paludibaculum fermentans P105T, a facultatively anaerobic acidobacterium capable of dissimilatory Fe(III) reduction.</title>
        <authorList>
            <person name="Dedysh S.N."/>
            <person name="Beletsky A.V."/>
            <person name="Kulichevskaya I.S."/>
            <person name="Mardanov A.V."/>
            <person name="Ravin N.V."/>
        </authorList>
    </citation>
    <scope>NUCLEOTIDE SEQUENCE [LARGE SCALE GENOMIC DNA]</scope>
    <source>
        <strain evidence="10 11">P105</strain>
    </source>
</reference>
<feature type="domain" description="ABC3 transporter permease C-terminal" evidence="8">
    <location>
        <begin position="288"/>
        <end position="401"/>
    </location>
</feature>
<dbReference type="EMBL" id="CP063849">
    <property type="protein sequence ID" value="QOY86510.1"/>
    <property type="molecule type" value="Genomic_DNA"/>
</dbReference>
<evidence type="ECO:0000256" key="5">
    <source>
        <dbReference type="ARBA" id="ARBA00023136"/>
    </source>
</evidence>
<keyword evidence="4 7" id="KW-1133">Transmembrane helix</keyword>
<evidence type="ECO:0000256" key="4">
    <source>
        <dbReference type="ARBA" id="ARBA00022989"/>
    </source>
</evidence>
<dbReference type="InterPro" id="IPR003838">
    <property type="entry name" value="ABC3_permease_C"/>
</dbReference>